<dbReference type="SUPFAM" id="SSF74653">
    <property type="entry name" value="TolA/TonB C-terminal domain"/>
    <property type="match status" value="1"/>
</dbReference>
<feature type="domain" description="TonB C-terminal" evidence="6">
    <location>
        <begin position="272"/>
        <end position="368"/>
    </location>
</feature>
<evidence type="ECO:0000256" key="4">
    <source>
        <dbReference type="ARBA" id="ARBA00023136"/>
    </source>
</evidence>
<dbReference type="PROSITE" id="PS52015">
    <property type="entry name" value="TONB_CTD"/>
    <property type="match status" value="1"/>
</dbReference>
<dbReference type="InterPro" id="IPR006260">
    <property type="entry name" value="TonB/TolA_C"/>
</dbReference>
<reference evidence="7" key="1">
    <citation type="journal article" date="2014" name="Int. J. Syst. Evol. Microbiol.">
        <title>Complete genome of a new Firmicutes species belonging to the dominant human colonic microbiota ('Ruminococcus bicirculans') reveals two chromosomes and a selective capacity to utilize plant glucans.</title>
        <authorList>
            <consortium name="NISC Comparative Sequencing Program"/>
            <person name="Wegmann U."/>
            <person name="Louis P."/>
            <person name="Goesmann A."/>
            <person name="Henrissat B."/>
            <person name="Duncan S.H."/>
            <person name="Flint H.J."/>
        </authorList>
    </citation>
    <scope>NUCLEOTIDE SEQUENCE</scope>
    <source>
        <strain evidence="7">NBRC 108216</strain>
    </source>
</reference>
<dbReference type="Proteomes" id="UP001161390">
    <property type="component" value="Unassembled WGS sequence"/>
</dbReference>
<dbReference type="Pfam" id="PF03544">
    <property type="entry name" value="TonB_C"/>
    <property type="match status" value="1"/>
</dbReference>
<feature type="signal peptide" evidence="5">
    <location>
        <begin position="1"/>
        <end position="24"/>
    </location>
</feature>
<comment type="subcellular location">
    <subcellularLocation>
        <location evidence="1">Membrane</location>
        <topology evidence="1">Single-pass membrane protein</topology>
    </subcellularLocation>
</comment>
<accession>A0ABQ5UZQ1</accession>
<dbReference type="RefSeq" id="WP_284370631.1">
    <property type="nucleotide sequence ID" value="NZ_BSNJ01000002.1"/>
</dbReference>
<reference evidence="7" key="2">
    <citation type="submission" date="2023-01" db="EMBL/GenBank/DDBJ databases">
        <title>Draft genome sequence of Algimonas porphyrae strain NBRC 108216.</title>
        <authorList>
            <person name="Sun Q."/>
            <person name="Mori K."/>
        </authorList>
    </citation>
    <scope>NUCLEOTIDE SEQUENCE</scope>
    <source>
        <strain evidence="7">NBRC 108216</strain>
    </source>
</reference>
<evidence type="ECO:0000259" key="6">
    <source>
        <dbReference type="PROSITE" id="PS52015"/>
    </source>
</evidence>
<sequence length="370" mass="41021">MIRALITLCLTLAFVGLPVAAAQAAIPPDVVKAYRAYETAMTEGKIDVARTAARIAWERAEAKMGDTKTTGDLANNYASLLTGDVEKEQLKAASRAMELVTDYGADAPLVYLERGIVRLTLLGVFDDNWKRLKEGEDLVEYAEASGLSGSTFTAEIMTMVAGAHAGRGNADKAVDYAERALTVFENATDGIESGYKIRAQLYRGYGHEYEQNYMDAALSYQEVMEATDGLDPEKYPLVGAALGRWIYMRSALYDQGDLDEAEQNGLCQCWPYDKARNESVKPIHRVPPIMPRRAQQSGYVVVEFDLTDDGKPTNKRVVTAWPEYFEKPALKAVEKWQYSPRTADEDMSDRTDIVTTIRFVLSDGSGNTIW</sequence>
<dbReference type="NCBIfam" id="TIGR01352">
    <property type="entry name" value="tonB_Cterm"/>
    <property type="match status" value="1"/>
</dbReference>
<dbReference type="InterPro" id="IPR011990">
    <property type="entry name" value="TPR-like_helical_dom_sf"/>
</dbReference>
<evidence type="ECO:0000313" key="7">
    <source>
        <dbReference type="EMBL" id="GLQ20245.1"/>
    </source>
</evidence>
<evidence type="ECO:0000256" key="5">
    <source>
        <dbReference type="SAM" id="SignalP"/>
    </source>
</evidence>
<keyword evidence="3" id="KW-1133">Transmembrane helix</keyword>
<dbReference type="SUPFAM" id="SSF48452">
    <property type="entry name" value="TPR-like"/>
    <property type="match status" value="1"/>
</dbReference>
<name>A0ABQ5UZQ1_9PROT</name>
<comment type="caution">
    <text evidence="7">The sequence shown here is derived from an EMBL/GenBank/DDBJ whole genome shotgun (WGS) entry which is preliminary data.</text>
</comment>
<dbReference type="Gene3D" id="3.30.2420.10">
    <property type="entry name" value="TonB"/>
    <property type="match status" value="1"/>
</dbReference>
<keyword evidence="8" id="KW-1185">Reference proteome</keyword>
<protein>
    <recommendedName>
        <fullName evidence="6">TonB C-terminal domain-containing protein</fullName>
    </recommendedName>
</protein>
<organism evidence="7 8">
    <name type="scientific">Algimonas porphyrae</name>
    <dbReference type="NCBI Taxonomy" id="1128113"/>
    <lineage>
        <taxon>Bacteria</taxon>
        <taxon>Pseudomonadati</taxon>
        <taxon>Pseudomonadota</taxon>
        <taxon>Alphaproteobacteria</taxon>
        <taxon>Maricaulales</taxon>
        <taxon>Robiginitomaculaceae</taxon>
        <taxon>Algimonas</taxon>
    </lineage>
</organism>
<dbReference type="Gene3D" id="1.25.40.10">
    <property type="entry name" value="Tetratricopeptide repeat domain"/>
    <property type="match status" value="1"/>
</dbReference>
<keyword evidence="2" id="KW-0812">Transmembrane</keyword>
<feature type="chain" id="PRO_5045474089" description="TonB C-terminal domain-containing protein" evidence="5">
    <location>
        <begin position="25"/>
        <end position="370"/>
    </location>
</feature>
<evidence type="ECO:0000313" key="8">
    <source>
        <dbReference type="Proteomes" id="UP001161390"/>
    </source>
</evidence>
<keyword evidence="4" id="KW-0472">Membrane</keyword>
<evidence type="ECO:0000256" key="1">
    <source>
        <dbReference type="ARBA" id="ARBA00004167"/>
    </source>
</evidence>
<dbReference type="EMBL" id="BSNJ01000002">
    <property type="protein sequence ID" value="GLQ20245.1"/>
    <property type="molecule type" value="Genomic_DNA"/>
</dbReference>
<gene>
    <name evidence="7" type="ORF">GCM10007854_12000</name>
</gene>
<keyword evidence="5" id="KW-0732">Signal</keyword>
<proteinExistence type="predicted"/>
<evidence type="ECO:0000256" key="3">
    <source>
        <dbReference type="ARBA" id="ARBA00022989"/>
    </source>
</evidence>
<evidence type="ECO:0000256" key="2">
    <source>
        <dbReference type="ARBA" id="ARBA00022692"/>
    </source>
</evidence>
<dbReference type="InterPro" id="IPR037682">
    <property type="entry name" value="TonB_C"/>
</dbReference>